<dbReference type="Pfam" id="PF04032">
    <property type="entry name" value="Rpr2"/>
    <property type="match status" value="1"/>
</dbReference>
<feature type="compositionally biased region" description="Basic and acidic residues" evidence="1">
    <location>
        <begin position="279"/>
        <end position="288"/>
    </location>
</feature>
<sequence length="301" mass="32539">MGKQGGKQKTGTGGASSGGVLREGNNGKKQSKAGFLKLQHLQNLAVWASGDAAVPSLGAFFGNRFAACAEVMGVPPDQSLFTCERCETILHPGDNCTVRIEKNKARKRHKHKGSKAPTQNNVVYKCHFCSHPTIKRGTLKGHMKQICPPKDKPTPKPRVQAAMRPKNTDTESCTTNSASTSTAIGNFAPEPCTRDSDNTFSAVEVATRENVDSTCISDTPHPVTPLVTTRRSLLDTKKRTRSKSGSKKEAEFNAARTDEPSTVSASKKRRKKTSTSLKDLVKSSESAKSRNLSDLTIPLFL</sequence>
<feature type="region of interest" description="Disordered" evidence="1">
    <location>
        <begin position="214"/>
        <end position="292"/>
    </location>
</feature>
<evidence type="ECO:0000313" key="3">
    <source>
        <dbReference type="Proteomes" id="UP000594263"/>
    </source>
</evidence>
<dbReference type="EnsemblPlants" id="Kaladp0674s0038.1.v1.1">
    <property type="protein sequence ID" value="Kaladp0674s0038.1.v1.1"/>
    <property type="gene ID" value="Kaladp0674s0038.v1.1"/>
</dbReference>
<accession>A0A7N1A912</accession>
<dbReference type="Proteomes" id="UP000594263">
    <property type="component" value="Unplaced"/>
</dbReference>
<dbReference type="InterPro" id="IPR007175">
    <property type="entry name" value="Rpr2/Snm1/Rpp21"/>
</dbReference>
<keyword evidence="3" id="KW-1185">Reference proteome</keyword>
<feature type="compositionally biased region" description="Low complexity" evidence="1">
    <location>
        <begin position="170"/>
        <end position="182"/>
    </location>
</feature>
<dbReference type="AlphaFoldDB" id="A0A7N1A912"/>
<dbReference type="PANTHER" id="PTHR36072:SF2">
    <property type="entry name" value="OS01G0531000 PROTEIN"/>
    <property type="match status" value="1"/>
</dbReference>
<protein>
    <submittedName>
        <fullName evidence="2">Uncharacterized protein</fullName>
    </submittedName>
</protein>
<proteinExistence type="predicted"/>
<dbReference type="PANTHER" id="PTHR36072">
    <property type="entry name" value="OS01G0541600 PROTEIN"/>
    <property type="match status" value="1"/>
</dbReference>
<dbReference type="Gene3D" id="6.20.50.20">
    <property type="match status" value="1"/>
</dbReference>
<feature type="region of interest" description="Disordered" evidence="1">
    <location>
        <begin position="147"/>
        <end position="190"/>
    </location>
</feature>
<dbReference type="GO" id="GO:0006396">
    <property type="term" value="P:RNA processing"/>
    <property type="evidence" value="ECO:0007669"/>
    <property type="project" value="InterPro"/>
</dbReference>
<organism evidence="2 3">
    <name type="scientific">Kalanchoe fedtschenkoi</name>
    <name type="common">Lavender scallops</name>
    <name type="synonym">South American air plant</name>
    <dbReference type="NCBI Taxonomy" id="63787"/>
    <lineage>
        <taxon>Eukaryota</taxon>
        <taxon>Viridiplantae</taxon>
        <taxon>Streptophyta</taxon>
        <taxon>Embryophyta</taxon>
        <taxon>Tracheophyta</taxon>
        <taxon>Spermatophyta</taxon>
        <taxon>Magnoliopsida</taxon>
        <taxon>eudicotyledons</taxon>
        <taxon>Gunneridae</taxon>
        <taxon>Pentapetalae</taxon>
        <taxon>Saxifragales</taxon>
        <taxon>Crassulaceae</taxon>
        <taxon>Kalanchoe</taxon>
    </lineage>
</organism>
<reference evidence="2" key="1">
    <citation type="submission" date="2021-01" db="UniProtKB">
        <authorList>
            <consortium name="EnsemblPlants"/>
        </authorList>
    </citation>
    <scope>IDENTIFICATION</scope>
</reference>
<feature type="compositionally biased region" description="Low complexity" evidence="1">
    <location>
        <begin position="1"/>
        <end position="10"/>
    </location>
</feature>
<dbReference type="OMA" id="KQTERNY"/>
<name>A0A7N1A912_KALFE</name>
<evidence type="ECO:0000313" key="2">
    <source>
        <dbReference type="EnsemblPlants" id="Kaladp0674s0038.1.v1.1"/>
    </source>
</evidence>
<dbReference type="Gramene" id="Kaladp0674s0038.1.v1.1">
    <property type="protein sequence ID" value="Kaladp0674s0038.1.v1.1"/>
    <property type="gene ID" value="Kaladp0674s0038.v1.1"/>
</dbReference>
<feature type="region of interest" description="Disordered" evidence="1">
    <location>
        <begin position="1"/>
        <end position="28"/>
    </location>
</feature>
<evidence type="ECO:0000256" key="1">
    <source>
        <dbReference type="SAM" id="MobiDB-lite"/>
    </source>
</evidence>
<feature type="compositionally biased region" description="Basic and acidic residues" evidence="1">
    <location>
        <begin position="246"/>
        <end position="259"/>
    </location>
</feature>